<feature type="region of interest" description="Disordered" evidence="1">
    <location>
        <begin position="64"/>
        <end position="232"/>
    </location>
</feature>
<organism evidence="4 5">
    <name type="scientific">Penicillium angulare</name>
    <dbReference type="NCBI Taxonomy" id="116970"/>
    <lineage>
        <taxon>Eukaryota</taxon>
        <taxon>Fungi</taxon>
        <taxon>Dikarya</taxon>
        <taxon>Ascomycota</taxon>
        <taxon>Pezizomycotina</taxon>
        <taxon>Eurotiomycetes</taxon>
        <taxon>Eurotiomycetidae</taxon>
        <taxon>Eurotiales</taxon>
        <taxon>Aspergillaceae</taxon>
        <taxon>Penicillium</taxon>
    </lineage>
</organism>
<evidence type="ECO:0000259" key="3">
    <source>
        <dbReference type="PROSITE" id="PS51294"/>
    </source>
</evidence>
<sequence length="328" mass="36270">MSATLADPYRGFVVTYSHAEKPDDHHDLINYDAAHSQPREKLLSGLSYHSEDANTSSFGTHLQAVLPPPEPQTSGHHHEQPSSFAPVHHLLHPPHYSYDIPFPSDTRKRSRSGSEGEANRDMERNMALPQPVHPMSMDGSVSAPEHEMLYPIPSDHSVSHPPPNPSFTSPLPLSLPLPIPQHHHHRLPPQSGLLSSIHGHGSSSPPLGLGPPSVVGQPGMPEPAPRPKGPKLKFTPEEDALLVELKEDKNLTWKQIADFFPGRTSGTLQVRYCTKLKAKDVVWTDDMVHRLNRAMDEYENDRWRIVAGKVGNGFTPAACRERATNFSG</sequence>
<evidence type="ECO:0000313" key="5">
    <source>
        <dbReference type="Proteomes" id="UP001149165"/>
    </source>
</evidence>
<dbReference type="AlphaFoldDB" id="A0A9W9K6C0"/>
<protein>
    <submittedName>
        <fullName evidence="4">Uncharacterized protein</fullName>
    </submittedName>
</protein>
<accession>A0A9W9K6C0</accession>
<dbReference type="SUPFAM" id="SSF46689">
    <property type="entry name" value="Homeodomain-like"/>
    <property type="match status" value="1"/>
</dbReference>
<feature type="domain" description="HTH myb-type" evidence="3">
    <location>
        <begin position="226"/>
        <end position="280"/>
    </location>
</feature>
<dbReference type="EMBL" id="JAPQKH010000006">
    <property type="protein sequence ID" value="KAJ5094201.1"/>
    <property type="molecule type" value="Genomic_DNA"/>
</dbReference>
<evidence type="ECO:0000313" key="4">
    <source>
        <dbReference type="EMBL" id="KAJ5094201.1"/>
    </source>
</evidence>
<feature type="domain" description="Myb-like" evidence="2">
    <location>
        <begin position="226"/>
        <end position="276"/>
    </location>
</feature>
<reference evidence="4" key="1">
    <citation type="submission" date="2022-11" db="EMBL/GenBank/DDBJ databases">
        <authorList>
            <person name="Petersen C."/>
        </authorList>
    </citation>
    <scope>NUCLEOTIDE SEQUENCE</scope>
    <source>
        <strain evidence="4">IBT 30069</strain>
    </source>
</reference>
<comment type="caution">
    <text evidence="4">The sequence shown here is derived from an EMBL/GenBank/DDBJ whole genome shotgun (WGS) entry which is preliminary data.</text>
</comment>
<feature type="compositionally biased region" description="Basic and acidic residues" evidence="1">
    <location>
        <begin position="112"/>
        <end position="124"/>
    </location>
</feature>
<dbReference type="OrthoDB" id="10249250at2759"/>
<name>A0A9W9K6C0_9EURO</name>
<reference evidence="4" key="2">
    <citation type="journal article" date="2023" name="IMA Fungus">
        <title>Comparative genomic study of the Penicillium genus elucidates a diverse pangenome and 15 lateral gene transfer events.</title>
        <authorList>
            <person name="Petersen C."/>
            <person name="Sorensen T."/>
            <person name="Nielsen M.R."/>
            <person name="Sondergaard T.E."/>
            <person name="Sorensen J.L."/>
            <person name="Fitzpatrick D.A."/>
            <person name="Frisvad J.C."/>
            <person name="Nielsen K.L."/>
        </authorList>
    </citation>
    <scope>NUCLEOTIDE SEQUENCE</scope>
    <source>
        <strain evidence="4">IBT 30069</strain>
    </source>
</reference>
<gene>
    <name evidence="4" type="ORF">N7456_010062</name>
</gene>
<dbReference type="PROSITE" id="PS50090">
    <property type="entry name" value="MYB_LIKE"/>
    <property type="match status" value="1"/>
</dbReference>
<dbReference type="Pfam" id="PF13921">
    <property type="entry name" value="Myb_DNA-bind_6"/>
    <property type="match status" value="1"/>
</dbReference>
<evidence type="ECO:0000256" key="1">
    <source>
        <dbReference type="SAM" id="MobiDB-lite"/>
    </source>
</evidence>
<dbReference type="CDD" id="cd00167">
    <property type="entry name" value="SANT"/>
    <property type="match status" value="1"/>
</dbReference>
<keyword evidence="5" id="KW-1185">Reference proteome</keyword>
<proteinExistence type="predicted"/>
<evidence type="ECO:0000259" key="2">
    <source>
        <dbReference type="PROSITE" id="PS50090"/>
    </source>
</evidence>
<dbReference type="PROSITE" id="PS51294">
    <property type="entry name" value="HTH_MYB"/>
    <property type="match status" value="1"/>
</dbReference>
<dbReference type="SMART" id="SM00717">
    <property type="entry name" value="SANT"/>
    <property type="match status" value="1"/>
</dbReference>
<dbReference type="InterPro" id="IPR001005">
    <property type="entry name" value="SANT/Myb"/>
</dbReference>
<dbReference type="InterPro" id="IPR009057">
    <property type="entry name" value="Homeodomain-like_sf"/>
</dbReference>
<dbReference type="InterPro" id="IPR017930">
    <property type="entry name" value="Myb_dom"/>
</dbReference>
<feature type="compositionally biased region" description="Low complexity" evidence="1">
    <location>
        <begin position="188"/>
        <end position="219"/>
    </location>
</feature>
<dbReference type="Gene3D" id="1.10.10.60">
    <property type="entry name" value="Homeodomain-like"/>
    <property type="match status" value="1"/>
</dbReference>
<dbReference type="Proteomes" id="UP001149165">
    <property type="component" value="Unassembled WGS sequence"/>
</dbReference>